<accession>A0ABN8CSL6</accession>
<evidence type="ECO:0000313" key="2">
    <source>
        <dbReference type="Proteomes" id="UP001158986"/>
    </source>
</evidence>
<dbReference type="EMBL" id="CAKLCB010000116">
    <property type="protein sequence ID" value="CAH0515564.1"/>
    <property type="molecule type" value="Genomic_DNA"/>
</dbReference>
<organism evidence="1 2">
    <name type="scientific">Peronospora belbahrii</name>
    <dbReference type="NCBI Taxonomy" id="622444"/>
    <lineage>
        <taxon>Eukaryota</taxon>
        <taxon>Sar</taxon>
        <taxon>Stramenopiles</taxon>
        <taxon>Oomycota</taxon>
        <taxon>Peronosporomycetes</taxon>
        <taxon>Peronosporales</taxon>
        <taxon>Peronosporaceae</taxon>
        <taxon>Peronospora</taxon>
    </lineage>
</organism>
<evidence type="ECO:0000313" key="1">
    <source>
        <dbReference type="EMBL" id="CAH0515564.1"/>
    </source>
</evidence>
<reference evidence="1 2" key="1">
    <citation type="submission" date="2021-11" db="EMBL/GenBank/DDBJ databases">
        <authorList>
            <person name="Islam A."/>
            <person name="Islam S."/>
            <person name="Flora M.S."/>
            <person name="Rahman M."/>
            <person name="Ziaur R.M."/>
            <person name="Epstein J.H."/>
            <person name="Hassan M."/>
            <person name="Klassen M."/>
            <person name="Woodard K."/>
            <person name="Webb A."/>
            <person name="Webby R.J."/>
            <person name="El Zowalaty M.E."/>
        </authorList>
    </citation>
    <scope>NUCLEOTIDE SEQUENCE [LARGE SCALE GENOMIC DNA]</scope>
    <source>
        <strain evidence="1">Pbs1</strain>
    </source>
</reference>
<gene>
    <name evidence="1" type="ORF">PBS001_LOCUS2272</name>
</gene>
<keyword evidence="2" id="KW-1185">Reference proteome</keyword>
<protein>
    <submittedName>
        <fullName evidence="1">Uncharacterized protein</fullName>
    </submittedName>
</protein>
<dbReference type="Proteomes" id="UP001158986">
    <property type="component" value="Unassembled WGS sequence"/>
</dbReference>
<sequence>MHVSIAKEQHFAIIVRIAADSSVLEKMLGFGNLAKMSMSHFTESARLDFGSECLPTTRSCCVLSLYHILIGLLQTNNKRCDE</sequence>
<proteinExistence type="predicted"/>
<comment type="caution">
    <text evidence="1">The sequence shown here is derived from an EMBL/GenBank/DDBJ whole genome shotgun (WGS) entry which is preliminary data.</text>
</comment>
<name>A0ABN8CSL6_9STRA</name>